<name>A0A1D2M0K1_ORCCI</name>
<sequence>MEAALILLSKNCGFTQLTRAIKTEDEAIEFFKTFGLLNLRRRRCTCGSPCLKLMNAALKLKFRWQCASKSACGMTFSAIKGTLFEGTHLSFLQIYDILLHFFFRQNVRLLMVDCGVSEHTCIKWRDTFREVCHTTITKYSTKIGGLGKFVEVDEAHLFRRKYNRGHRIQGESVWILGGICRESKERFVVRIAKRNRASIYAALQKNVLKGSILVTDDFVVYHGVDKALGFLAHETVVHRTDFVNPIFREIFTNTIECVWGKLKRTVRRGGNL</sequence>
<protein>
    <recommendedName>
        <fullName evidence="1">ISXO2-like transposase domain-containing protein</fullName>
    </recommendedName>
</protein>
<reference evidence="2 3" key="1">
    <citation type="journal article" date="2016" name="Genome Biol. Evol.">
        <title>Gene Family Evolution Reflects Adaptation to Soil Environmental Stressors in the Genome of the Collembolan Orchesella cincta.</title>
        <authorList>
            <person name="Faddeeva-Vakhrusheva A."/>
            <person name="Derks M.F."/>
            <person name="Anvar S.Y."/>
            <person name="Agamennone V."/>
            <person name="Suring W."/>
            <person name="Smit S."/>
            <person name="van Straalen N.M."/>
            <person name="Roelofs D."/>
        </authorList>
    </citation>
    <scope>NUCLEOTIDE SEQUENCE [LARGE SCALE GENOMIC DNA]</scope>
    <source>
        <tissue evidence="2">Mixed pool</tissue>
    </source>
</reference>
<dbReference type="InterPro" id="IPR053164">
    <property type="entry name" value="IS1016-like_transposase"/>
</dbReference>
<feature type="non-terminal residue" evidence="2">
    <location>
        <position position="272"/>
    </location>
</feature>
<comment type="caution">
    <text evidence="2">The sequence shown here is derived from an EMBL/GenBank/DDBJ whole genome shotgun (WGS) entry which is preliminary data.</text>
</comment>
<evidence type="ECO:0000259" key="1">
    <source>
        <dbReference type="SMART" id="SM01126"/>
    </source>
</evidence>
<evidence type="ECO:0000313" key="3">
    <source>
        <dbReference type="Proteomes" id="UP000094527"/>
    </source>
</evidence>
<dbReference type="Pfam" id="PF12762">
    <property type="entry name" value="DDE_Tnp_IS1595"/>
    <property type="match status" value="1"/>
</dbReference>
<dbReference type="AlphaFoldDB" id="A0A1D2M0K1"/>
<dbReference type="SMART" id="SM01126">
    <property type="entry name" value="DDE_Tnp_IS1595"/>
    <property type="match status" value="1"/>
</dbReference>
<evidence type="ECO:0000313" key="2">
    <source>
        <dbReference type="EMBL" id="ODM72945.1"/>
    </source>
</evidence>
<dbReference type="STRING" id="48709.A0A1D2M0K1"/>
<dbReference type="InterPro" id="IPR024445">
    <property type="entry name" value="Tnp_ISXO2-like"/>
</dbReference>
<proteinExistence type="predicted"/>
<organism evidence="2 3">
    <name type="scientific">Orchesella cincta</name>
    <name type="common">Springtail</name>
    <name type="synonym">Podura cincta</name>
    <dbReference type="NCBI Taxonomy" id="48709"/>
    <lineage>
        <taxon>Eukaryota</taxon>
        <taxon>Metazoa</taxon>
        <taxon>Ecdysozoa</taxon>
        <taxon>Arthropoda</taxon>
        <taxon>Hexapoda</taxon>
        <taxon>Collembola</taxon>
        <taxon>Entomobryomorpha</taxon>
        <taxon>Entomobryoidea</taxon>
        <taxon>Orchesellidae</taxon>
        <taxon>Orchesellinae</taxon>
        <taxon>Orchesella</taxon>
    </lineage>
</organism>
<dbReference type="Proteomes" id="UP000094527">
    <property type="component" value="Unassembled WGS sequence"/>
</dbReference>
<gene>
    <name evidence="2" type="ORF">Ocin01_20190</name>
</gene>
<dbReference type="OMA" id="QNICNEA"/>
<dbReference type="EMBL" id="LJIJ01008667">
    <property type="protein sequence ID" value="ODM72945.1"/>
    <property type="molecule type" value="Genomic_DNA"/>
</dbReference>
<dbReference type="OrthoDB" id="424490at2759"/>
<dbReference type="PANTHER" id="PTHR47163:SF2">
    <property type="entry name" value="SI:DKEY-17M8.2"/>
    <property type="match status" value="1"/>
</dbReference>
<feature type="domain" description="ISXO2-like transposase" evidence="1">
    <location>
        <begin position="142"/>
        <end position="270"/>
    </location>
</feature>
<accession>A0A1D2M0K1</accession>
<keyword evidence="3" id="KW-1185">Reference proteome</keyword>
<dbReference type="PANTHER" id="PTHR47163">
    <property type="entry name" value="DDE_TNP_IS1595 DOMAIN-CONTAINING PROTEIN"/>
    <property type="match status" value="1"/>
</dbReference>